<name>A0A8J2PRW5_9HEXA</name>
<reference evidence="1" key="1">
    <citation type="submission" date="2021-06" db="EMBL/GenBank/DDBJ databases">
        <authorList>
            <person name="Hodson N. C."/>
            <person name="Mongue J. A."/>
            <person name="Jaron S. K."/>
        </authorList>
    </citation>
    <scope>NUCLEOTIDE SEQUENCE</scope>
</reference>
<proteinExistence type="predicted"/>
<comment type="caution">
    <text evidence="1">The sequence shown here is derived from an EMBL/GenBank/DDBJ whole genome shotgun (WGS) entry which is preliminary data.</text>
</comment>
<organism evidence="1 2">
    <name type="scientific">Allacma fusca</name>
    <dbReference type="NCBI Taxonomy" id="39272"/>
    <lineage>
        <taxon>Eukaryota</taxon>
        <taxon>Metazoa</taxon>
        <taxon>Ecdysozoa</taxon>
        <taxon>Arthropoda</taxon>
        <taxon>Hexapoda</taxon>
        <taxon>Collembola</taxon>
        <taxon>Symphypleona</taxon>
        <taxon>Sminthuridae</taxon>
        <taxon>Allacma</taxon>
    </lineage>
</organism>
<dbReference type="Proteomes" id="UP000708208">
    <property type="component" value="Unassembled WGS sequence"/>
</dbReference>
<dbReference type="EMBL" id="CAJVCH010560060">
    <property type="protein sequence ID" value="CAG7831344.1"/>
    <property type="molecule type" value="Genomic_DNA"/>
</dbReference>
<protein>
    <submittedName>
        <fullName evidence="1">Uncharacterized protein</fullName>
    </submittedName>
</protein>
<accession>A0A8J2PRW5</accession>
<gene>
    <name evidence="1" type="ORF">AFUS01_LOCUS41092</name>
</gene>
<evidence type="ECO:0000313" key="2">
    <source>
        <dbReference type="Proteomes" id="UP000708208"/>
    </source>
</evidence>
<sequence length="184" mass="21594">MKCNACEMLSESTGNHQLKILQKGSNLHNWNIHKLLTNTERLSRLKDFELKVQNCEWMPEWATDLLTIINIPLEAVYDEIFSVLCQICNFTSVDDLENHSEGQFGNWNEILEGDGIEGFIESLHLRNYFGLHYWCYKLKYYLGKLLKFWKIPGNQIEFVKSQDFLNIFLGIGKIRLLNIVFENV</sequence>
<keyword evidence="2" id="KW-1185">Reference proteome</keyword>
<dbReference type="AlphaFoldDB" id="A0A8J2PRW5"/>
<evidence type="ECO:0000313" key="1">
    <source>
        <dbReference type="EMBL" id="CAG7831344.1"/>
    </source>
</evidence>